<feature type="domain" description="Class II aldolase/adducin N-terminal" evidence="4">
    <location>
        <begin position="2"/>
        <end position="83"/>
    </location>
</feature>
<dbReference type="GO" id="GO:0019323">
    <property type="term" value="P:pentose catabolic process"/>
    <property type="evidence" value="ECO:0007669"/>
    <property type="project" value="TreeGrafter"/>
</dbReference>
<dbReference type="EMBL" id="BART01017684">
    <property type="protein sequence ID" value="GAG80653.1"/>
    <property type="molecule type" value="Genomic_DNA"/>
</dbReference>
<accession>X1B932</accession>
<evidence type="ECO:0000256" key="3">
    <source>
        <dbReference type="ARBA" id="ARBA00022833"/>
    </source>
</evidence>
<evidence type="ECO:0000313" key="5">
    <source>
        <dbReference type="EMBL" id="GAG80653.1"/>
    </source>
</evidence>
<name>X1B932_9ZZZZ</name>
<evidence type="ECO:0000256" key="2">
    <source>
        <dbReference type="ARBA" id="ARBA00022723"/>
    </source>
</evidence>
<keyword evidence="3" id="KW-0862">Zinc</keyword>
<sequence length="125" mass="14114">LSTTHADYFYGEVPCTRVISNSCILKDYELRIGELIVDTFKSKDYRHMKAVLVACHGPFSWGEDAEEAVEVSIALEEIAKTALYSMVIDPALDNIKKSLLDKHYLRKHGKGAYYGQKKDNKTGQL</sequence>
<dbReference type="SUPFAM" id="SSF53639">
    <property type="entry name" value="AraD/HMP-PK domain-like"/>
    <property type="match status" value="1"/>
</dbReference>
<gene>
    <name evidence="5" type="ORF">S01H4_33573</name>
</gene>
<dbReference type="GO" id="GO:0005829">
    <property type="term" value="C:cytosol"/>
    <property type="evidence" value="ECO:0007669"/>
    <property type="project" value="TreeGrafter"/>
</dbReference>
<dbReference type="InterPro" id="IPR001303">
    <property type="entry name" value="Aldolase_II/adducin_N"/>
</dbReference>
<dbReference type="Pfam" id="PF00596">
    <property type="entry name" value="Aldolase_II"/>
    <property type="match status" value="1"/>
</dbReference>
<dbReference type="PANTHER" id="PTHR22789">
    <property type="entry name" value="FUCULOSE PHOSPHATE ALDOLASE"/>
    <property type="match status" value="1"/>
</dbReference>
<dbReference type="GO" id="GO:0016832">
    <property type="term" value="F:aldehyde-lyase activity"/>
    <property type="evidence" value="ECO:0007669"/>
    <property type="project" value="TreeGrafter"/>
</dbReference>
<dbReference type="InterPro" id="IPR050197">
    <property type="entry name" value="Aldolase_class_II_sugar_metab"/>
</dbReference>
<dbReference type="AlphaFoldDB" id="X1B932"/>
<dbReference type="InterPro" id="IPR036409">
    <property type="entry name" value="Aldolase_II/adducin_N_sf"/>
</dbReference>
<organism evidence="5">
    <name type="scientific">marine sediment metagenome</name>
    <dbReference type="NCBI Taxonomy" id="412755"/>
    <lineage>
        <taxon>unclassified sequences</taxon>
        <taxon>metagenomes</taxon>
        <taxon>ecological metagenomes</taxon>
    </lineage>
</organism>
<comment type="cofactor">
    <cofactor evidence="1">
        <name>Zn(2+)</name>
        <dbReference type="ChEBI" id="CHEBI:29105"/>
    </cofactor>
</comment>
<reference evidence="5" key="1">
    <citation type="journal article" date="2014" name="Front. Microbiol.">
        <title>High frequency of phylogenetically diverse reductive dehalogenase-homologous genes in deep subseafloor sedimentary metagenomes.</title>
        <authorList>
            <person name="Kawai M."/>
            <person name="Futagami T."/>
            <person name="Toyoda A."/>
            <person name="Takaki Y."/>
            <person name="Nishi S."/>
            <person name="Hori S."/>
            <person name="Arai W."/>
            <person name="Tsubouchi T."/>
            <person name="Morono Y."/>
            <person name="Uchiyama I."/>
            <person name="Ito T."/>
            <person name="Fujiyama A."/>
            <person name="Inagaki F."/>
            <person name="Takami H."/>
        </authorList>
    </citation>
    <scope>NUCLEOTIDE SEQUENCE</scope>
    <source>
        <strain evidence="5">Expedition CK06-06</strain>
    </source>
</reference>
<dbReference type="GO" id="GO:0046872">
    <property type="term" value="F:metal ion binding"/>
    <property type="evidence" value="ECO:0007669"/>
    <property type="project" value="UniProtKB-KW"/>
</dbReference>
<evidence type="ECO:0000259" key="4">
    <source>
        <dbReference type="Pfam" id="PF00596"/>
    </source>
</evidence>
<comment type="caution">
    <text evidence="5">The sequence shown here is derived from an EMBL/GenBank/DDBJ whole genome shotgun (WGS) entry which is preliminary data.</text>
</comment>
<evidence type="ECO:0000256" key="1">
    <source>
        <dbReference type="ARBA" id="ARBA00001947"/>
    </source>
</evidence>
<feature type="non-terminal residue" evidence="5">
    <location>
        <position position="1"/>
    </location>
</feature>
<keyword evidence="2" id="KW-0479">Metal-binding</keyword>
<protein>
    <recommendedName>
        <fullName evidence="4">Class II aldolase/adducin N-terminal domain-containing protein</fullName>
    </recommendedName>
</protein>
<proteinExistence type="predicted"/>
<dbReference type="PANTHER" id="PTHR22789:SF8">
    <property type="entry name" value="L-RIBULOSE-5-PHOSPHATE 4-EPIMERASE SGBE"/>
    <property type="match status" value="1"/>
</dbReference>
<dbReference type="Gene3D" id="3.40.225.10">
    <property type="entry name" value="Class II aldolase/adducin N-terminal domain"/>
    <property type="match status" value="1"/>
</dbReference>